<feature type="compositionally biased region" description="Basic and acidic residues" evidence="1">
    <location>
        <begin position="30"/>
        <end position="51"/>
    </location>
</feature>
<protein>
    <submittedName>
        <fullName evidence="2">Uncharacterized protein</fullName>
    </submittedName>
</protein>
<dbReference type="AlphaFoldDB" id="A0AAV7SAG2"/>
<reference evidence="2" key="1">
    <citation type="journal article" date="2022" name="bioRxiv">
        <title>Sequencing and chromosome-scale assembly of the giantPleurodeles waltlgenome.</title>
        <authorList>
            <person name="Brown T."/>
            <person name="Elewa A."/>
            <person name="Iarovenko S."/>
            <person name="Subramanian E."/>
            <person name="Araus A.J."/>
            <person name="Petzold A."/>
            <person name="Susuki M."/>
            <person name="Suzuki K.-i.T."/>
            <person name="Hayashi T."/>
            <person name="Toyoda A."/>
            <person name="Oliveira C."/>
            <person name="Osipova E."/>
            <person name="Leigh N.D."/>
            <person name="Simon A."/>
            <person name="Yun M.H."/>
        </authorList>
    </citation>
    <scope>NUCLEOTIDE SEQUENCE</scope>
    <source>
        <strain evidence="2">20211129_DDA</strain>
        <tissue evidence="2">Liver</tissue>
    </source>
</reference>
<accession>A0AAV7SAG2</accession>
<dbReference type="EMBL" id="JANPWB010000008">
    <property type="protein sequence ID" value="KAJ1161984.1"/>
    <property type="molecule type" value="Genomic_DNA"/>
</dbReference>
<organism evidence="2 3">
    <name type="scientific">Pleurodeles waltl</name>
    <name type="common">Iberian ribbed newt</name>
    <dbReference type="NCBI Taxonomy" id="8319"/>
    <lineage>
        <taxon>Eukaryota</taxon>
        <taxon>Metazoa</taxon>
        <taxon>Chordata</taxon>
        <taxon>Craniata</taxon>
        <taxon>Vertebrata</taxon>
        <taxon>Euteleostomi</taxon>
        <taxon>Amphibia</taxon>
        <taxon>Batrachia</taxon>
        <taxon>Caudata</taxon>
        <taxon>Salamandroidea</taxon>
        <taxon>Salamandridae</taxon>
        <taxon>Pleurodelinae</taxon>
        <taxon>Pleurodeles</taxon>
    </lineage>
</organism>
<sequence>MVPPTFGEALIFGTHRKRGMREVGNQSGEEYVKPRQESQRSSEVSVKKEENPVQQKQQFKKKKVAAVSVRHATQEEGSFEEQELDSGTARQRGRGHNRLPESSRASGGESN</sequence>
<name>A0AAV7SAG2_PLEWA</name>
<evidence type="ECO:0000256" key="1">
    <source>
        <dbReference type="SAM" id="MobiDB-lite"/>
    </source>
</evidence>
<comment type="caution">
    <text evidence="2">The sequence shown here is derived from an EMBL/GenBank/DDBJ whole genome shotgun (WGS) entry which is preliminary data.</text>
</comment>
<gene>
    <name evidence="2" type="ORF">NDU88_002464</name>
</gene>
<feature type="region of interest" description="Disordered" evidence="1">
    <location>
        <begin position="1"/>
        <end position="111"/>
    </location>
</feature>
<dbReference type="Proteomes" id="UP001066276">
    <property type="component" value="Chromosome 4_2"/>
</dbReference>
<proteinExistence type="predicted"/>
<evidence type="ECO:0000313" key="2">
    <source>
        <dbReference type="EMBL" id="KAJ1161984.1"/>
    </source>
</evidence>
<keyword evidence="3" id="KW-1185">Reference proteome</keyword>
<evidence type="ECO:0000313" key="3">
    <source>
        <dbReference type="Proteomes" id="UP001066276"/>
    </source>
</evidence>